<name>A0ACB9MUF9_BAUVA</name>
<accession>A0ACB9MUF9</accession>
<sequence>MAVSFLLFFALMLFSISHISGTNFTCPADAASVFPCDTYVAYFAQSPNLLSLTSISDIFGISPLSIARPSNLTEDDGMQLIPGQLLLVPVECGCTGNRSFANVTYEMKSGDSYFFVSSTLLENLTNWHAVKEFNPYLNPNLLPIGTKVVFPLSCSCPSKEQSAKGITNLITYVWQPTDNVSLVSAKFNASATDVMAENNSQNFTSAVNLPVLIPVTRLPVLSLPHSSHKRKQNSPLVVIIGVSLGCTLLIAVLATSLVYLYCLRKEKMSLDRCDSSLEQANKLLTGVSGYVSKPAIFNIDMIMESTMNLSEQRRIGGSVYRAKIDGQILAVKKTKEDVTEELKILQKVNHANLVKLMGVSSDNEGNCFLVYEYAENGSLDNVLFSKSPATSNLLTWNQRICIALDVAMGLQYLHEHIEPRIVHRDLSTSNILLDSKLKAKISNFSMARTSTNTMTPKIDVFAFGLVLFELLTGQKSMRTNESGEVVLLWKDMRGIFDEQENREERLKGWMDPKLESFYPVDDALNLANLAMTCTAEMTSSRPTMAEVVLSRSLLTQPAPATLERSLTSETDAELSQMVAPR</sequence>
<keyword evidence="2" id="KW-1185">Reference proteome</keyword>
<gene>
    <name evidence="1" type="ORF">L6164_019989</name>
</gene>
<evidence type="ECO:0000313" key="1">
    <source>
        <dbReference type="EMBL" id="KAI4327540.1"/>
    </source>
</evidence>
<protein>
    <submittedName>
        <fullName evidence="1">Uncharacterized protein</fullName>
    </submittedName>
</protein>
<proteinExistence type="predicted"/>
<organism evidence="1 2">
    <name type="scientific">Bauhinia variegata</name>
    <name type="common">Purple orchid tree</name>
    <name type="synonym">Phanera variegata</name>
    <dbReference type="NCBI Taxonomy" id="167791"/>
    <lineage>
        <taxon>Eukaryota</taxon>
        <taxon>Viridiplantae</taxon>
        <taxon>Streptophyta</taxon>
        <taxon>Embryophyta</taxon>
        <taxon>Tracheophyta</taxon>
        <taxon>Spermatophyta</taxon>
        <taxon>Magnoliopsida</taxon>
        <taxon>eudicotyledons</taxon>
        <taxon>Gunneridae</taxon>
        <taxon>Pentapetalae</taxon>
        <taxon>rosids</taxon>
        <taxon>fabids</taxon>
        <taxon>Fabales</taxon>
        <taxon>Fabaceae</taxon>
        <taxon>Cercidoideae</taxon>
        <taxon>Cercideae</taxon>
        <taxon>Bauhiniinae</taxon>
        <taxon>Bauhinia</taxon>
    </lineage>
</organism>
<comment type="caution">
    <text evidence="1">The sequence shown here is derived from an EMBL/GenBank/DDBJ whole genome shotgun (WGS) entry which is preliminary data.</text>
</comment>
<dbReference type="EMBL" id="CM039433">
    <property type="protein sequence ID" value="KAI4327540.1"/>
    <property type="molecule type" value="Genomic_DNA"/>
</dbReference>
<evidence type="ECO:0000313" key="2">
    <source>
        <dbReference type="Proteomes" id="UP000828941"/>
    </source>
</evidence>
<reference evidence="1 2" key="1">
    <citation type="journal article" date="2022" name="DNA Res.">
        <title>Chromosomal-level genome assembly of the orchid tree Bauhinia variegata (Leguminosae; Cercidoideae) supports the allotetraploid origin hypothesis of Bauhinia.</title>
        <authorList>
            <person name="Zhong Y."/>
            <person name="Chen Y."/>
            <person name="Zheng D."/>
            <person name="Pang J."/>
            <person name="Liu Y."/>
            <person name="Luo S."/>
            <person name="Meng S."/>
            <person name="Qian L."/>
            <person name="Wei D."/>
            <person name="Dai S."/>
            <person name="Zhou R."/>
        </authorList>
    </citation>
    <scope>NUCLEOTIDE SEQUENCE [LARGE SCALE GENOMIC DNA]</scope>
    <source>
        <strain evidence="1">BV-YZ2020</strain>
    </source>
</reference>
<dbReference type="Proteomes" id="UP000828941">
    <property type="component" value="Chromosome 8"/>
</dbReference>